<dbReference type="RefSeq" id="WP_006100372.1">
    <property type="nucleotide sequence ID" value="NZ_DS989846.1"/>
</dbReference>
<dbReference type="InterPro" id="IPR037215">
    <property type="entry name" value="GUN4-like_sf"/>
</dbReference>
<reference evidence="2 3" key="1">
    <citation type="submission" date="2008-07" db="EMBL/GenBank/DDBJ databases">
        <authorList>
            <person name="Tandeau de Marsac N."/>
            <person name="Ferriera S."/>
            <person name="Johnson J."/>
            <person name="Kravitz S."/>
            <person name="Beeson K."/>
            <person name="Sutton G."/>
            <person name="Rogers Y.-H."/>
            <person name="Friedman R."/>
            <person name="Frazier M."/>
            <person name="Venter J.C."/>
        </authorList>
    </citation>
    <scope>NUCLEOTIDE SEQUENCE [LARGE SCALE GENOMIC DNA]</scope>
    <source>
        <strain evidence="2 3">PCC 7420</strain>
    </source>
</reference>
<dbReference type="InterPro" id="IPR008629">
    <property type="entry name" value="GUN4-like"/>
</dbReference>
<dbReference type="EMBL" id="DS989846">
    <property type="protein sequence ID" value="EDX76645.1"/>
    <property type="molecule type" value="Genomic_DNA"/>
</dbReference>
<dbReference type="GO" id="GO:0046906">
    <property type="term" value="F:tetrapyrrole binding"/>
    <property type="evidence" value="ECO:0007669"/>
    <property type="project" value="TreeGrafter"/>
</dbReference>
<dbReference type="Proteomes" id="UP000003835">
    <property type="component" value="Unassembled WGS sequence"/>
</dbReference>
<accession>B4VND6</accession>
<proteinExistence type="predicted"/>
<gene>
    <name evidence="2" type="ORF">MC7420_4901</name>
</gene>
<dbReference type="Gene3D" id="1.25.40.620">
    <property type="match status" value="1"/>
</dbReference>
<dbReference type="OrthoDB" id="7915178at2"/>
<sequence length="152" mass="17346">MFEDNLRSSEGAKYSKLDELLAAGQWREADQETFTIILEITGADKRGYLTNQDIQQFPCQELRAIDQLWVKYSSGKFGFSVQKRIYEQSGKDLMAFADQIGWRVSNRWQSYNELIFNQNAPIGHLPGGGVVGWLAWGDLRDDLFSRVSACNL</sequence>
<dbReference type="HOGENOM" id="CLU_067449_3_0_3"/>
<dbReference type="SUPFAM" id="SSF140869">
    <property type="entry name" value="GUN4-like"/>
    <property type="match status" value="1"/>
</dbReference>
<dbReference type="Gene3D" id="1.10.10.1770">
    <property type="entry name" value="Gun4-like"/>
    <property type="match status" value="1"/>
</dbReference>
<dbReference type="PANTHER" id="PTHR34800">
    <property type="entry name" value="TETRAPYRROLE-BINDING PROTEIN, CHLOROPLASTIC"/>
    <property type="match status" value="1"/>
</dbReference>
<dbReference type="Pfam" id="PF05419">
    <property type="entry name" value="GUN4"/>
    <property type="match status" value="1"/>
</dbReference>
<dbReference type="PANTHER" id="PTHR34800:SF1">
    <property type="entry name" value="TETRAPYRROLE-BINDING PROTEIN, CHLOROPLASTIC"/>
    <property type="match status" value="1"/>
</dbReference>
<organism evidence="2 3">
    <name type="scientific">Coleofasciculus chthonoplastes PCC 7420</name>
    <dbReference type="NCBI Taxonomy" id="118168"/>
    <lineage>
        <taxon>Bacteria</taxon>
        <taxon>Bacillati</taxon>
        <taxon>Cyanobacteriota</taxon>
        <taxon>Cyanophyceae</taxon>
        <taxon>Coleofasciculales</taxon>
        <taxon>Coleofasciculaceae</taxon>
        <taxon>Coleofasciculus</taxon>
    </lineage>
</organism>
<protein>
    <submittedName>
        <fullName evidence="2">GUN4-like superfamily</fullName>
    </submittedName>
</protein>
<name>B4VND6_9CYAN</name>
<dbReference type="CDD" id="cd16383">
    <property type="entry name" value="GUN4"/>
    <property type="match status" value="1"/>
</dbReference>
<dbReference type="eggNOG" id="COG1196">
    <property type="taxonomic scope" value="Bacteria"/>
</dbReference>
<dbReference type="STRING" id="118168.MC7420_4901"/>
<dbReference type="AlphaFoldDB" id="B4VND6"/>
<keyword evidence="3" id="KW-1185">Reference proteome</keyword>
<feature type="domain" description="GUN4-like" evidence="1">
    <location>
        <begin position="8"/>
        <end position="127"/>
    </location>
</feature>
<evidence type="ECO:0000313" key="2">
    <source>
        <dbReference type="EMBL" id="EDX76645.1"/>
    </source>
</evidence>
<evidence type="ECO:0000313" key="3">
    <source>
        <dbReference type="Proteomes" id="UP000003835"/>
    </source>
</evidence>
<evidence type="ECO:0000259" key="1">
    <source>
        <dbReference type="Pfam" id="PF05419"/>
    </source>
</evidence>